<comment type="caution">
    <text evidence="4">The sequence shown here is derived from an EMBL/GenBank/DDBJ whole genome shotgun (WGS) entry which is preliminary data.</text>
</comment>
<dbReference type="InterPro" id="IPR000836">
    <property type="entry name" value="PRTase_dom"/>
</dbReference>
<dbReference type="OrthoDB" id="9779910at2"/>
<dbReference type="InterPro" id="IPR044005">
    <property type="entry name" value="DZR_2"/>
</dbReference>
<evidence type="ECO:0000259" key="3">
    <source>
        <dbReference type="Pfam" id="PF18912"/>
    </source>
</evidence>
<dbReference type="AlphaFoldDB" id="A0A252F4D3"/>
<dbReference type="Pfam" id="PF00156">
    <property type="entry name" value="Pribosyltran"/>
    <property type="match status" value="1"/>
</dbReference>
<dbReference type="Proteomes" id="UP000194903">
    <property type="component" value="Unassembled WGS sequence"/>
</dbReference>
<evidence type="ECO:0000313" key="4">
    <source>
        <dbReference type="EMBL" id="OUM20500.1"/>
    </source>
</evidence>
<evidence type="ECO:0000256" key="1">
    <source>
        <dbReference type="ARBA" id="ARBA00008007"/>
    </source>
</evidence>
<dbReference type="SUPFAM" id="SSF53271">
    <property type="entry name" value="PRTase-like"/>
    <property type="match status" value="1"/>
</dbReference>
<accession>A0A252F4D3</accession>
<comment type="similarity">
    <text evidence="1">Belongs to the ComF/GntX family.</text>
</comment>
<gene>
    <name evidence="4" type="ORF">CBW42_06630</name>
</gene>
<dbReference type="InterPro" id="IPR051910">
    <property type="entry name" value="ComF/GntX_DNA_util-trans"/>
</dbReference>
<evidence type="ECO:0008006" key="6">
    <source>
        <dbReference type="Google" id="ProtNLM"/>
    </source>
</evidence>
<evidence type="ECO:0000313" key="5">
    <source>
        <dbReference type="Proteomes" id="UP000194903"/>
    </source>
</evidence>
<feature type="domain" description="Phosphoribosyltransferase" evidence="2">
    <location>
        <begin position="154"/>
        <end position="200"/>
    </location>
</feature>
<feature type="domain" description="Double zinc ribbon" evidence="3">
    <location>
        <begin position="4"/>
        <end position="44"/>
    </location>
</feature>
<reference evidence="4 5" key="1">
    <citation type="submission" date="2017-05" db="EMBL/GenBank/DDBJ databases">
        <title>Butyricicoccus porcorum sp. nov. a butyrate-producing bacterium from the swine intestinal tract.</title>
        <authorList>
            <person name="Trachsel J."/>
            <person name="Humphrey S."/>
            <person name="Allen H.K."/>
        </authorList>
    </citation>
    <scope>NUCLEOTIDE SEQUENCE [LARGE SCALE GENOMIC DNA]</scope>
    <source>
        <strain evidence="4">BB10</strain>
    </source>
</reference>
<sequence length="213" mass="23966">MRALTLLYPPKCMVCGERISEEQHGLCPDCRARIGQDMRALYCSTPQNTDGLVCAAPYQGRFRRAVLDYKFNQRYAYGKPLAELAAQAWELHHMPRPELVTCVPISAAHAHGRGFNQSAELAKCIAAQWDIPFEETLRRRVLARRQVDLRAEERWHNARRTFFPRSSADVNGKTVLLVDDIVTTGATVSTCAGILREMGAVHVWALAVAKTMR</sequence>
<dbReference type="CDD" id="cd06223">
    <property type="entry name" value="PRTases_typeI"/>
    <property type="match status" value="1"/>
</dbReference>
<keyword evidence="5" id="KW-1185">Reference proteome</keyword>
<dbReference type="Pfam" id="PF18912">
    <property type="entry name" value="DZR_2"/>
    <property type="match status" value="1"/>
</dbReference>
<name>A0A252F4D3_9FIRM</name>
<protein>
    <recommendedName>
        <fullName evidence="6">Phosphoribosyltransferase domain-containing protein</fullName>
    </recommendedName>
</protein>
<proteinExistence type="inferred from homology"/>
<dbReference type="EMBL" id="NHOC01000005">
    <property type="protein sequence ID" value="OUM20500.1"/>
    <property type="molecule type" value="Genomic_DNA"/>
</dbReference>
<evidence type="ECO:0000259" key="2">
    <source>
        <dbReference type="Pfam" id="PF00156"/>
    </source>
</evidence>
<dbReference type="InterPro" id="IPR029057">
    <property type="entry name" value="PRTase-like"/>
</dbReference>
<dbReference type="PANTHER" id="PTHR47505:SF1">
    <property type="entry name" value="DNA UTILIZATION PROTEIN YHGH"/>
    <property type="match status" value="1"/>
</dbReference>
<organism evidence="4 5">
    <name type="scientific">Butyricicoccus porcorum</name>
    <dbReference type="NCBI Taxonomy" id="1945634"/>
    <lineage>
        <taxon>Bacteria</taxon>
        <taxon>Bacillati</taxon>
        <taxon>Bacillota</taxon>
        <taxon>Clostridia</taxon>
        <taxon>Eubacteriales</taxon>
        <taxon>Butyricicoccaceae</taxon>
        <taxon>Butyricicoccus</taxon>
    </lineage>
</organism>
<dbReference type="PANTHER" id="PTHR47505">
    <property type="entry name" value="DNA UTILIZATION PROTEIN YHGH"/>
    <property type="match status" value="1"/>
</dbReference>
<dbReference type="RefSeq" id="WP_087018973.1">
    <property type="nucleotide sequence ID" value="NZ_CP178353.1"/>
</dbReference>
<dbReference type="Gene3D" id="3.40.50.2020">
    <property type="match status" value="1"/>
</dbReference>